<dbReference type="EMBL" id="ML986669">
    <property type="protein sequence ID" value="KAF2260902.1"/>
    <property type="molecule type" value="Genomic_DNA"/>
</dbReference>
<feature type="domain" description="LysM" evidence="3">
    <location>
        <begin position="118"/>
        <end position="164"/>
    </location>
</feature>
<accession>A0A9P4K1J2</accession>
<keyword evidence="5" id="KW-1185">Reference proteome</keyword>
<keyword evidence="2" id="KW-1133">Transmembrane helix</keyword>
<evidence type="ECO:0000256" key="1">
    <source>
        <dbReference type="SAM" id="MobiDB-lite"/>
    </source>
</evidence>
<evidence type="ECO:0000259" key="3">
    <source>
        <dbReference type="PROSITE" id="PS51782"/>
    </source>
</evidence>
<name>A0A9P4K1J2_9PLEO</name>
<gene>
    <name evidence="4" type="ORF">CC78DRAFT_536075</name>
</gene>
<protein>
    <recommendedName>
        <fullName evidence="3">LysM domain-containing protein</fullName>
    </recommendedName>
</protein>
<dbReference type="OrthoDB" id="2107166at2759"/>
<dbReference type="AlphaFoldDB" id="A0A9P4K1J2"/>
<dbReference type="PROSITE" id="PS51782">
    <property type="entry name" value="LYSM"/>
    <property type="match status" value="1"/>
</dbReference>
<dbReference type="Proteomes" id="UP000800093">
    <property type="component" value="Unassembled WGS sequence"/>
</dbReference>
<evidence type="ECO:0000313" key="4">
    <source>
        <dbReference type="EMBL" id="KAF2260902.1"/>
    </source>
</evidence>
<reference evidence="5" key="1">
    <citation type="journal article" date="2020" name="Stud. Mycol.">
        <title>101 Dothideomycetes genomes: A test case for predicting lifestyles and emergence of pathogens.</title>
        <authorList>
            <person name="Haridas S."/>
            <person name="Albert R."/>
            <person name="Binder M."/>
            <person name="Bloem J."/>
            <person name="LaButti K."/>
            <person name="Salamov A."/>
            <person name="Andreopoulos B."/>
            <person name="Baker S."/>
            <person name="Barry K."/>
            <person name="Bills G."/>
            <person name="Bluhm B."/>
            <person name="Cannon C."/>
            <person name="Castanera R."/>
            <person name="Culley D."/>
            <person name="Daum C."/>
            <person name="Ezra D."/>
            <person name="Gonzalez J."/>
            <person name="Henrissat B."/>
            <person name="Kuo A."/>
            <person name="Liang C."/>
            <person name="Lipzen A."/>
            <person name="Lutzoni F."/>
            <person name="Magnuson J."/>
            <person name="Mondo S."/>
            <person name="Nolan M."/>
            <person name="Ohm R."/>
            <person name="Pangilinan J."/>
            <person name="Park H.-J."/>
            <person name="Ramirez L."/>
            <person name="Alfaro M."/>
            <person name="Sun H."/>
            <person name="Tritt A."/>
            <person name="Yoshinaga Y."/>
            <person name="Zwiers L.-H."/>
            <person name="Turgeon B."/>
            <person name="Goodwin S."/>
            <person name="Spatafora J."/>
            <person name="Crous P."/>
            <person name="Grigoriev I."/>
        </authorList>
    </citation>
    <scope>NUCLEOTIDE SEQUENCE [LARGE SCALE GENOMIC DNA]</scope>
    <source>
        <strain evidence="5">CBS 304.66</strain>
    </source>
</reference>
<sequence length="166" mass="18727">MGRWVDRESDEERLPEGFKRVGYDADTQQYTYQDASGQYFSGEPGSRYGLLRPSGYQPSPEEIEQHNASLKRSNRESVRLMLPFVLLVLVVMILLFKFINTGSSTDHKEQVHCAEHAEPITIKDGQTCWEIGEKYGVGVDELLGIEGNEEVDCDKLQVGQTICVPV</sequence>
<organism evidence="4 5">
    <name type="scientific">Lojkania enalia</name>
    <dbReference type="NCBI Taxonomy" id="147567"/>
    <lineage>
        <taxon>Eukaryota</taxon>
        <taxon>Fungi</taxon>
        <taxon>Dikarya</taxon>
        <taxon>Ascomycota</taxon>
        <taxon>Pezizomycotina</taxon>
        <taxon>Dothideomycetes</taxon>
        <taxon>Pleosporomycetidae</taxon>
        <taxon>Pleosporales</taxon>
        <taxon>Pleosporales incertae sedis</taxon>
        <taxon>Lojkania</taxon>
    </lineage>
</organism>
<dbReference type="InterPro" id="IPR036779">
    <property type="entry name" value="LysM_dom_sf"/>
</dbReference>
<dbReference type="Pfam" id="PF01476">
    <property type="entry name" value="LysM"/>
    <property type="match status" value="1"/>
</dbReference>
<feature type="region of interest" description="Disordered" evidence="1">
    <location>
        <begin position="1"/>
        <end position="20"/>
    </location>
</feature>
<keyword evidence="2" id="KW-0812">Transmembrane</keyword>
<proteinExistence type="predicted"/>
<dbReference type="SUPFAM" id="SSF54106">
    <property type="entry name" value="LysM domain"/>
    <property type="match status" value="1"/>
</dbReference>
<comment type="caution">
    <text evidence="4">The sequence shown here is derived from an EMBL/GenBank/DDBJ whole genome shotgun (WGS) entry which is preliminary data.</text>
</comment>
<keyword evidence="2" id="KW-0472">Membrane</keyword>
<feature type="transmembrane region" description="Helical" evidence="2">
    <location>
        <begin position="80"/>
        <end position="99"/>
    </location>
</feature>
<dbReference type="InterPro" id="IPR018392">
    <property type="entry name" value="LysM"/>
</dbReference>
<dbReference type="SMART" id="SM00257">
    <property type="entry name" value="LysM"/>
    <property type="match status" value="1"/>
</dbReference>
<dbReference type="CDD" id="cd00118">
    <property type="entry name" value="LysM"/>
    <property type="match status" value="1"/>
</dbReference>
<evidence type="ECO:0000256" key="2">
    <source>
        <dbReference type="SAM" id="Phobius"/>
    </source>
</evidence>
<dbReference type="Gene3D" id="3.10.350.10">
    <property type="entry name" value="LysM domain"/>
    <property type="match status" value="1"/>
</dbReference>
<evidence type="ECO:0000313" key="5">
    <source>
        <dbReference type="Proteomes" id="UP000800093"/>
    </source>
</evidence>